<dbReference type="EMBL" id="JAOPHQ010005692">
    <property type="protein sequence ID" value="KAK0134660.1"/>
    <property type="molecule type" value="Genomic_DNA"/>
</dbReference>
<organism evidence="1 2">
    <name type="scientific">Merluccius polli</name>
    <name type="common">Benguela hake</name>
    <name type="synonym">Merluccius cadenati</name>
    <dbReference type="NCBI Taxonomy" id="89951"/>
    <lineage>
        <taxon>Eukaryota</taxon>
        <taxon>Metazoa</taxon>
        <taxon>Chordata</taxon>
        <taxon>Craniata</taxon>
        <taxon>Vertebrata</taxon>
        <taxon>Euteleostomi</taxon>
        <taxon>Actinopterygii</taxon>
        <taxon>Neopterygii</taxon>
        <taxon>Teleostei</taxon>
        <taxon>Neoteleostei</taxon>
        <taxon>Acanthomorphata</taxon>
        <taxon>Zeiogadaria</taxon>
        <taxon>Gadariae</taxon>
        <taxon>Gadiformes</taxon>
        <taxon>Gadoidei</taxon>
        <taxon>Merlucciidae</taxon>
        <taxon>Merluccius</taxon>
    </lineage>
</organism>
<dbReference type="Proteomes" id="UP001174136">
    <property type="component" value="Unassembled WGS sequence"/>
</dbReference>
<evidence type="ECO:0000313" key="2">
    <source>
        <dbReference type="Proteomes" id="UP001174136"/>
    </source>
</evidence>
<dbReference type="PANTHER" id="PTHR33480">
    <property type="entry name" value="SET DOMAIN-CONTAINING PROTEIN-RELATED"/>
    <property type="match status" value="1"/>
</dbReference>
<sequence length="762" mass="87571">MQFPKTAYISKFGLAPYIADQIVADANKNTFVLMFDESLNQTTKTKQLDLHVCFGAKITSSPDIWDRCSWDMEQPRMYCAILKMQRTWTGVSCCPVSMDGPNVNWKFLELLQQEQAEQYGGAQLIVVGSCSLHTLHNACKPGFTIRQLEKELRAMHIFFHNMPARREDFPVLTKSTQFPLPFCGHRWLENLPVVERALEVWPSGTMYMDAVRNEGNYIICILRHFIKREVLQDISLLQLVRLDVGTSKIGELTVLEFRRDCIKVMSTILQKVQDKSPLKYPTVRQVTCLDPRKMFSDPDCCKGKMRNLVQRFLQDKQVSGGVSAGDVITHQYCDFESFEARNDTFLSYRPTETRVDVFLHHAFLSQHYSELWEFCISWPGNSGVRFLNKQRGGNLQHAQRHDGHPATDLSLSLRSCCPQLKEVSGFDDETQTYKTPSLALKLGHTLKRICNIIHFRAVVAENDEQMKSAAAFKSLSSSKWSEHISHNAPAATKFNKPSTTFARDVQLFYQFLIQKAADAMERLEEHESPHVYAELSKATLTQVIIFNRHRAGEVSKMSIKSFNERDKTALHEDIAAGLSNYEKKLFPHLSRVEMCKQGRILSVLLPPDLINALMLLVRKREACGVLKDNPFLFARLWYLTAYKGQEGNDGNVKKMLMLLLAIEYGSLEKLKGKSLINIKREDDPKRKRPWSETEVKSVMKYFKRHIFNAQNATNRECEQCKNGEDPIVKDRSIQYIQDFVRNRGLSYKKKHKTKTVNKIALL</sequence>
<keyword evidence="2" id="KW-1185">Reference proteome</keyword>
<reference evidence="1" key="1">
    <citation type="journal article" date="2023" name="Front. Mar. Sci.">
        <title>A new Merluccius polli reference genome to investigate the effects of global change in West African waters.</title>
        <authorList>
            <person name="Mateo J.L."/>
            <person name="Blanco-Fernandez C."/>
            <person name="Garcia-Vazquez E."/>
            <person name="Machado-Schiaffino G."/>
        </authorList>
    </citation>
    <scope>NUCLEOTIDE SEQUENCE</scope>
    <source>
        <strain evidence="1">C29</strain>
        <tissue evidence="1">Fin</tissue>
    </source>
</reference>
<gene>
    <name evidence="1" type="ORF">N1851_029728</name>
</gene>
<protein>
    <submittedName>
        <fullName evidence="1">Uncharacterized protein</fullName>
    </submittedName>
</protein>
<name>A0AA47NRF6_MERPO</name>
<evidence type="ECO:0000313" key="1">
    <source>
        <dbReference type="EMBL" id="KAK0134660.1"/>
    </source>
</evidence>
<comment type="caution">
    <text evidence="1">The sequence shown here is derived from an EMBL/GenBank/DDBJ whole genome shotgun (WGS) entry which is preliminary data.</text>
</comment>
<accession>A0AA47NRF6</accession>
<dbReference type="AlphaFoldDB" id="A0AA47NRF6"/>
<dbReference type="PANTHER" id="PTHR33480:SF5">
    <property type="entry name" value="SI:DKEY-51D8.9"/>
    <property type="match status" value="1"/>
</dbReference>
<proteinExistence type="predicted"/>